<keyword evidence="3" id="KW-1185">Reference proteome</keyword>
<evidence type="ECO:0000313" key="2">
    <source>
        <dbReference type="EMBL" id="MBE7694225.1"/>
    </source>
</evidence>
<dbReference type="PROSITE" id="PS51257">
    <property type="entry name" value="PROKAR_LIPOPROTEIN"/>
    <property type="match status" value="1"/>
</dbReference>
<dbReference type="AlphaFoldDB" id="A0AAP1WFD9"/>
<proteinExistence type="predicted"/>
<dbReference type="Pfam" id="PF20243">
    <property type="entry name" value="MbnP"/>
    <property type="match status" value="1"/>
</dbReference>
<dbReference type="EMBL" id="WXXV01000002">
    <property type="protein sequence ID" value="MBE7694225.1"/>
    <property type="molecule type" value="Genomic_DNA"/>
</dbReference>
<evidence type="ECO:0000259" key="1">
    <source>
        <dbReference type="Pfam" id="PF20243"/>
    </source>
</evidence>
<name>A0AAP1WFD9_9FLAO</name>
<feature type="domain" description="Copper-binding protein MbnP-like" evidence="1">
    <location>
        <begin position="28"/>
        <end position="219"/>
    </location>
</feature>
<dbReference type="Proteomes" id="UP000806077">
    <property type="component" value="Unassembled WGS sequence"/>
</dbReference>
<gene>
    <name evidence="2" type="ORF">F7645_02085</name>
</gene>
<dbReference type="InterPro" id="IPR046863">
    <property type="entry name" value="MbnP-like_dom"/>
</dbReference>
<sequence length="250" mass="28391">MKYFFLFIVSAVFFSCSSDEDELIKHATVKLNFTHNWDKTPITADDLSRTKFTNKLGTKLTIDSLRYVISNVIFTDGAGDSSIFKTHYLVNLKDSKSLTAVLPEKISEGIYKVSVTFGLNKEENSTKNLKGLENFNVSEKLGKGYHFMKMDGTYLDSTTVYSPFKYHTISPFNSTTNKTENTSFLVDLGVIPIKNDATIELKMNVSQWFKDPKNWNLNELDTDLTKNYDAQKRMFENGKKGVFSLGAILQ</sequence>
<evidence type="ECO:0000313" key="3">
    <source>
        <dbReference type="Proteomes" id="UP000806077"/>
    </source>
</evidence>
<protein>
    <recommendedName>
        <fullName evidence="1">Copper-binding protein MbnP-like domain-containing protein</fullName>
    </recommendedName>
</protein>
<organism evidence="2 3">
    <name type="scientific">Tenacibaculum finnmarkense genomovar finnmarkense</name>
    <dbReference type="NCBI Taxonomy" id="1458503"/>
    <lineage>
        <taxon>Bacteria</taxon>
        <taxon>Pseudomonadati</taxon>
        <taxon>Bacteroidota</taxon>
        <taxon>Flavobacteriia</taxon>
        <taxon>Flavobacteriales</taxon>
        <taxon>Flavobacteriaceae</taxon>
        <taxon>Tenacibaculum</taxon>
        <taxon>Tenacibaculum finnmarkense</taxon>
    </lineage>
</organism>
<comment type="caution">
    <text evidence="2">The sequence shown here is derived from an EMBL/GenBank/DDBJ whole genome shotgun (WGS) entry which is preliminary data.</text>
</comment>
<dbReference type="RefSeq" id="WP_101955542.1">
    <property type="nucleotide sequence ID" value="NZ_JAJHTL010000001.1"/>
</dbReference>
<accession>A0AAP1WFD9</accession>
<reference evidence="2 3" key="1">
    <citation type="journal article" date="2020" name="Int. J. Syst. Evol. Microbiol.">
        <title>Tenacibaculum piscium sp. nov., isolated from skin ulcers of sea-farmed fish, and description of Tenacibaculum finnmarkense sp. nov. with subdivision into genomovars finnmarkense and ulcerans.</title>
        <authorList>
            <person name="Olsen A.B."/>
            <person name="Spilsberg B."/>
            <person name="Nilsen H.K."/>
            <person name="Lagesen K."/>
            <person name="Gulla S."/>
            <person name="Avendano-Herrera R."/>
            <person name="Irgang R."/>
            <person name="Duchaud E."/>
            <person name="Colquhoun D.J."/>
        </authorList>
    </citation>
    <scope>NUCLEOTIDE SEQUENCE [LARGE SCALE GENOMIC DNA]</scope>
    <source>
        <strain evidence="2 3">TNO037</strain>
    </source>
</reference>